<evidence type="ECO:0000313" key="2">
    <source>
        <dbReference type="Proteomes" id="UP001219525"/>
    </source>
</evidence>
<reference evidence="1" key="1">
    <citation type="submission" date="2023-03" db="EMBL/GenBank/DDBJ databases">
        <title>Massive genome expansion in bonnet fungi (Mycena s.s.) driven by repeated elements and novel gene families across ecological guilds.</title>
        <authorList>
            <consortium name="Lawrence Berkeley National Laboratory"/>
            <person name="Harder C.B."/>
            <person name="Miyauchi S."/>
            <person name="Viragh M."/>
            <person name="Kuo A."/>
            <person name="Thoen E."/>
            <person name="Andreopoulos B."/>
            <person name="Lu D."/>
            <person name="Skrede I."/>
            <person name="Drula E."/>
            <person name="Henrissat B."/>
            <person name="Morin E."/>
            <person name="Kohler A."/>
            <person name="Barry K."/>
            <person name="LaButti K."/>
            <person name="Morin E."/>
            <person name="Salamov A."/>
            <person name="Lipzen A."/>
            <person name="Mereny Z."/>
            <person name="Hegedus B."/>
            <person name="Baldrian P."/>
            <person name="Stursova M."/>
            <person name="Weitz H."/>
            <person name="Taylor A."/>
            <person name="Grigoriev I.V."/>
            <person name="Nagy L.G."/>
            <person name="Martin F."/>
            <person name="Kauserud H."/>
        </authorList>
    </citation>
    <scope>NUCLEOTIDE SEQUENCE</scope>
    <source>
        <strain evidence="1">9144</strain>
    </source>
</reference>
<dbReference type="Proteomes" id="UP001219525">
    <property type="component" value="Unassembled WGS sequence"/>
</dbReference>
<dbReference type="PANTHER" id="PTHR47332">
    <property type="entry name" value="SET DOMAIN-CONTAINING PROTEIN 5"/>
    <property type="match status" value="1"/>
</dbReference>
<gene>
    <name evidence="1" type="ORF">GGX14DRAFT_634679</name>
</gene>
<dbReference type="InterPro" id="IPR046341">
    <property type="entry name" value="SET_dom_sf"/>
</dbReference>
<dbReference type="PANTHER" id="PTHR47332:SF4">
    <property type="entry name" value="SET DOMAIN-CONTAINING PROTEIN 5"/>
    <property type="match status" value="1"/>
</dbReference>
<dbReference type="InterPro" id="IPR053185">
    <property type="entry name" value="SET_domain_protein"/>
</dbReference>
<comment type="caution">
    <text evidence="1">The sequence shown here is derived from an EMBL/GenBank/DDBJ whole genome shotgun (WGS) entry which is preliminary data.</text>
</comment>
<sequence>MFFFCLAAGFAQDFIPNLGTWQCTALDLVTLPVRPALLRPLPHKLLLHHSLLDDTVGEITLTNGITCILKFAQFPAPVSDSASDAEPSTACLLWGDTKTALDAAGFHPSAVPKASAPPRDMYTIRPSAIAGTGMFAARDIACGEIILVERPFYPEELATWPWDTLKPMMLDALYAFVVERLLERQRTDLFALFSSDESVYQLMSQNAITVVESLPGRYTGFHSLIWNADSLSISVNALARIRKGAELLHTYGNQFQHLQPRAYDFHCKCPVCSLPDASSAADDGIRRMLEANVCQIDEMFAESADRDRESAYDPAVDACRPHHCALWVRRAMHYLRLVAAYAALADAEETRFWAARIVALGHPQLAVDIAWVETLVADLETAKEWGQKKRLHEQTQKVVS</sequence>
<proteinExistence type="predicted"/>
<protein>
    <recommendedName>
        <fullName evidence="3">SET domain-containing protein</fullName>
    </recommendedName>
</protein>
<evidence type="ECO:0000313" key="1">
    <source>
        <dbReference type="EMBL" id="KAJ7207985.1"/>
    </source>
</evidence>
<name>A0AAD6Y8Z9_9AGAR</name>
<dbReference type="Gene3D" id="2.170.270.10">
    <property type="entry name" value="SET domain"/>
    <property type="match status" value="1"/>
</dbReference>
<dbReference type="AlphaFoldDB" id="A0AAD6Y8Z9"/>
<evidence type="ECO:0008006" key="3">
    <source>
        <dbReference type="Google" id="ProtNLM"/>
    </source>
</evidence>
<dbReference type="SUPFAM" id="SSF82199">
    <property type="entry name" value="SET domain"/>
    <property type="match status" value="1"/>
</dbReference>
<organism evidence="1 2">
    <name type="scientific">Mycena pura</name>
    <dbReference type="NCBI Taxonomy" id="153505"/>
    <lineage>
        <taxon>Eukaryota</taxon>
        <taxon>Fungi</taxon>
        <taxon>Dikarya</taxon>
        <taxon>Basidiomycota</taxon>
        <taxon>Agaricomycotina</taxon>
        <taxon>Agaricomycetes</taxon>
        <taxon>Agaricomycetidae</taxon>
        <taxon>Agaricales</taxon>
        <taxon>Marasmiineae</taxon>
        <taxon>Mycenaceae</taxon>
        <taxon>Mycena</taxon>
    </lineage>
</organism>
<keyword evidence="2" id="KW-1185">Reference proteome</keyword>
<dbReference type="EMBL" id="JARJCW010000035">
    <property type="protein sequence ID" value="KAJ7207985.1"/>
    <property type="molecule type" value="Genomic_DNA"/>
</dbReference>
<accession>A0AAD6Y8Z9</accession>